<feature type="transmembrane region" description="Helical" evidence="1">
    <location>
        <begin position="91"/>
        <end position="110"/>
    </location>
</feature>
<dbReference type="Pfam" id="PF17197">
    <property type="entry name" value="DUF5134"/>
    <property type="match status" value="1"/>
</dbReference>
<comment type="caution">
    <text evidence="2">The sequence shown here is derived from an EMBL/GenBank/DDBJ whole genome shotgun (WGS) entry which is preliminary data.</text>
</comment>
<gene>
    <name evidence="2" type="ORF">NBG84_29340</name>
</gene>
<keyword evidence="1" id="KW-0472">Membrane</keyword>
<organism evidence="2 3">
    <name type="scientific">Streptomyces albipurpureus</name>
    <dbReference type="NCBI Taxonomy" id="2897419"/>
    <lineage>
        <taxon>Bacteria</taxon>
        <taxon>Bacillati</taxon>
        <taxon>Actinomycetota</taxon>
        <taxon>Actinomycetes</taxon>
        <taxon>Kitasatosporales</taxon>
        <taxon>Streptomycetaceae</taxon>
        <taxon>Streptomyces</taxon>
    </lineage>
</organism>
<feature type="transmembrane region" description="Helical" evidence="1">
    <location>
        <begin position="36"/>
        <end position="56"/>
    </location>
</feature>
<dbReference type="EMBL" id="JAMQAW010000037">
    <property type="protein sequence ID" value="MCM2392338.1"/>
    <property type="molecule type" value="Genomic_DNA"/>
</dbReference>
<name>A0ABT0UUT0_9ACTN</name>
<protein>
    <submittedName>
        <fullName evidence="2">DUF5134 domain-containing protein</fullName>
    </submittedName>
</protein>
<evidence type="ECO:0000313" key="2">
    <source>
        <dbReference type="EMBL" id="MCM2392338.1"/>
    </source>
</evidence>
<dbReference type="InterPro" id="IPR033458">
    <property type="entry name" value="DUF5134"/>
</dbReference>
<dbReference type="RefSeq" id="WP_250922665.1">
    <property type="nucleotide sequence ID" value="NZ_JAMQAW010000037.1"/>
</dbReference>
<dbReference type="Proteomes" id="UP001431429">
    <property type="component" value="Unassembled WGS sequence"/>
</dbReference>
<accession>A0ABT0UUT0</accession>
<keyword evidence="3" id="KW-1185">Reference proteome</keyword>
<proteinExistence type="predicted"/>
<feature type="transmembrane region" description="Helical" evidence="1">
    <location>
        <begin position="62"/>
        <end position="79"/>
    </location>
</feature>
<keyword evidence="1" id="KW-1133">Transmembrane helix</keyword>
<reference evidence="2" key="1">
    <citation type="submission" date="2022-06" db="EMBL/GenBank/DDBJ databases">
        <title>Genome public.</title>
        <authorList>
            <person name="Sun Q."/>
        </authorList>
    </citation>
    <scope>NUCLEOTIDE SEQUENCE</scope>
    <source>
        <strain evidence="2">CWNU-1</strain>
    </source>
</reference>
<keyword evidence="1" id="KW-0812">Transmembrane</keyword>
<sequence length="182" mass="18597">MHGPTVSGWLLVTLCGGIGSYCLVRMRACAGSARGSAGSEALMGFGMAAMAVPAVVFTPPDWAWLLYTGVFGGAAIGSLRSVRRGVHQAHHLIGSLTMVYMAVSMAYPAGHVGHSTAGVPLLTGGLLAYYAVYVLRSGARLLPTAVPAGEAAPAVRWGEPPALAGACRLTMGLAMLAMLVTL</sequence>
<feature type="transmembrane region" description="Helical" evidence="1">
    <location>
        <begin position="6"/>
        <end position="24"/>
    </location>
</feature>
<evidence type="ECO:0000256" key="1">
    <source>
        <dbReference type="SAM" id="Phobius"/>
    </source>
</evidence>
<feature type="transmembrane region" description="Helical" evidence="1">
    <location>
        <begin position="116"/>
        <end position="135"/>
    </location>
</feature>
<evidence type="ECO:0000313" key="3">
    <source>
        <dbReference type="Proteomes" id="UP001431429"/>
    </source>
</evidence>